<protein>
    <submittedName>
        <fullName evidence="1">Uncharacterized protein</fullName>
    </submittedName>
</protein>
<dbReference type="EMBL" id="JAVDZE010000001">
    <property type="protein sequence ID" value="MDV3103383.1"/>
    <property type="molecule type" value="Genomic_DNA"/>
</dbReference>
<evidence type="ECO:0000313" key="1">
    <source>
        <dbReference type="EMBL" id="MDV3103383.1"/>
    </source>
</evidence>
<reference evidence="1 2" key="1">
    <citation type="submission" date="2023-08" db="EMBL/GenBank/DDBJ databases">
        <title>Draft genome sequence of Thermococcus waiotapuensis WT1T, a thermophilic sulphur-dependent archaeon from order Thermococcales.</title>
        <authorList>
            <person name="Manners S.H."/>
            <person name="Carere C.R."/>
            <person name="Dhami M.K."/>
            <person name="Dobson R.C.J."/>
            <person name="Stott M.B."/>
        </authorList>
    </citation>
    <scope>NUCLEOTIDE SEQUENCE [LARGE SCALE GENOMIC DNA]</scope>
    <source>
        <strain evidence="1 2">WT1</strain>
    </source>
</reference>
<comment type="caution">
    <text evidence="1">The sequence shown here is derived from an EMBL/GenBank/DDBJ whole genome shotgun (WGS) entry which is preliminary data.</text>
</comment>
<dbReference type="RefSeq" id="WP_315340027.1">
    <property type="nucleotide sequence ID" value="NZ_JAVDZE010000001.1"/>
</dbReference>
<proteinExistence type="predicted"/>
<dbReference type="AlphaFoldDB" id="A0AAE4NV34"/>
<evidence type="ECO:0000313" key="2">
    <source>
        <dbReference type="Proteomes" id="UP001245683"/>
    </source>
</evidence>
<accession>A0AAE4NV34</accession>
<sequence>MQRNKILAALLVVLLVHSGFATWKWQEAEKSKEEALYYLEVTANRAAKCLEESGVVSYLLDKNASDETLRGYSWLFEECAYVLETTEFELFDLTKDPRHYDLHVFGATLETLFNKARLDPINGPKPILLKNKDRIANISRTLEYLIVERTGLWNLTPEDARKLRAMAEEIEY</sequence>
<gene>
    <name evidence="1" type="ORF">RBI02_02310</name>
</gene>
<dbReference type="Proteomes" id="UP001245683">
    <property type="component" value="Unassembled WGS sequence"/>
</dbReference>
<keyword evidence="2" id="KW-1185">Reference proteome</keyword>
<name>A0AAE4NV34_9EURY</name>
<organism evidence="1 2">
    <name type="scientific">Thermococcus waiotapuensis</name>
    <dbReference type="NCBI Taxonomy" id="90909"/>
    <lineage>
        <taxon>Archaea</taxon>
        <taxon>Methanobacteriati</taxon>
        <taxon>Methanobacteriota</taxon>
        <taxon>Thermococci</taxon>
        <taxon>Thermococcales</taxon>
        <taxon>Thermococcaceae</taxon>
        <taxon>Thermococcus</taxon>
    </lineage>
</organism>